<organism evidence="3 4">
    <name type="scientific">Streptococcus danieliae</name>
    <dbReference type="NCBI Taxonomy" id="747656"/>
    <lineage>
        <taxon>Bacteria</taxon>
        <taxon>Bacillati</taxon>
        <taxon>Bacillota</taxon>
        <taxon>Bacilli</taxon>
        <taxon>Lactobacillales</taxon>
        <taxon>Streptococcaceae</taxon>
        <taxon>Streptococcus</taxon>
    </lineage>
</organism>
<dbReference type="InterPro" id="IPR059115">
    <property type="entry name" value="Rib"/>
</dbReference>
<feature type="region of interest" description="Disordered" evidence="1">
    <location>
        <begin position="20"/>
        <end position="164"/>
    </location>
</feature>
<evidence type="ECO:0000256" key="1">
    <source>
        <dbReference type="SAM" id="MobiDB-lite"/>
    </source>
</evidence>
<feature type="domain" description="Rib" evidence="2">
    <location>
        <begin position="181"/>
        <end position="255"/>
    </location>
</feature>
<dbReference type="Proteomes" id="UP000461595">
    <property type="component" value="Unassembled WGS sequence"/>
</dbReference>
<proteinExistence type="predicted"/>
<dbReference type="InterPro" id="IPR012706">
    <property type="entry name" value="Rib_alpha_Esp_rpt"/>
</dbReference>
<evidence type="ECO:0000313" key="3">
    <source>
        <dbReference type="EMBL" id="MVX59794.1"/>
    </source>
</evidence>
<feature type="non-terminal residue" evidence="3">
    <location>
        <position position="289"/>
    </location>
</feature>
<dbReference type="EMBL" id="WSRS01000168">
    <property type="protein sequence ID" value="MVX59794.1"/>
    <property type="molecule type" value="Genomic_DNA"/>
</dbReference>
<name>A0A7X3GBJ0_9STRE</name>
<feature type="compositionally biased region" description="Polar residues" evidence="1">
    <location>
        <begin position="20"/>
        <end position="71"/>
    </location>
</feature>
<dbReference type="Pfam" id="PF08428">
    <property type="entry name" value="Rib"/>
    <property type="match status" value="5"/>
</dbReference>
<evidence type="ECO:0000313" key="4">
    <source>
        <dbReference type="Proteomes" id="UP000461595"/>
    </source>
</evidence>
<feature type="domain" description="Rib" evidence="2">
    <location>
        <begin position="260"/>
        <end position="288"/>
    </location>
</feature>
<feature type="compositionally biased region" description="Polar residues" evidence="1">
    <location>
        <begin position="202"/>
        <end position="229"/>
    </location>
</feature>
<reference evidence="3 4" key="1">
    <citation type="submission" date="2019-12" db="EMBL/GenBank/DDBJ databases">
        <title>Microbes associate with the intestines of laboratory mice.</title>
        <authorList>
            <person name="Navarre W."/>
            <person name="Wong E."/>
        </authorList>
    </citation>
    <scope>NUCLEOTIDE SEQUENCE [LARGE SCALE GENOMIC DNA]</scope>
    <source>
        <strain evidence="3 4">NM51_B2-22</strain>
    </source>
</reference>
<gene>
    <name evidence="3" type="ORF">E5983_09245</name>
</gene>
<dbReference type="Gene3D" id="2.60.40.3600">
    <property type="match status" value="3"/>
</dbReference>
<feature type="compositionally biased region" description="Polar residues" evidence="1">
    <location>
        <begin position="99"/>
        <end position="150"/>
    </location>
</feature>
<accession>A0A7X3GBJ0</accession>
<feature type="region of interest" description="Disordered" evidence="1">
    <location>
        <begin position="257"/>
        <end position="289"/>
    </location>
</feature>
<sequence length="289" mass="29471">MTYPDGSQDKVPVTVKVVENPSQADSNQPSPADQTVTVGETPSAEKSVSNLGDLPTGTTVAFESPVDTSTAGDKPATVLVTYPDGSQDKVPVTVKVVENPSQADSNQPSPADQTVTVGETPSAEKSISNLGDLPTGTTVAFESPVDTSTAGDKPATVLVTYPDGSQDKVPVTVKVVETPSQADSNEPIPATPTVKVGESVDPSKSISNLGDLPTGTTVAFESPVDTSTAGDKPATVLVTYPDGSQDKVPVTVKVVETPSQADSNQPIPADQTVTVGETPSAEKSISNLG</sequence>
<feature type="region of interest" description="Disordered" evidence="1">
    <location>
        <begin position="177"/>
        <end position="233"/>
    </location>
</feature>
<protein>
    <recommendedName>
        <fullName evidence="2">Rib domain-containing protein</fullName>
    </recommendedName>
</protein>
<feature type="domain" description="Rib" evidence="2">
    <location>
        <begin position="23"/>
        <end position="97"/>
    </location>
</feature>
<feature type="domain" description="Rib" evidence="2">
    <location>
        <begin position="102"/>
        <end position="176"/>
    </location>
</feature>
<feature type="domain" description="Rib" evidence="2">
    <location>
        <begin position="2"/>
        <end position="18"/>
    </location>
</feature>
<comment type="caution">
    <text evidence="3">The sequence shown here is derived from an EMBL/GenBank/DDBJ whole genome shotgun (WGS) entry which is preliminary data.</text>
</comment>
<dbReference type="NCBIfam" id="TIGR02331">
    <property type="entry name" value="rib_alpha"/>
    <property type="match status" value="3"/>
</dbReference>
<dbReference type="AlphaFoldDB" id="A0A7X3GBJ0"/>
<evidence type="ECO:0000259" key="2">
    <source>
        <dbReference type="Pfam" id="PF08428"/>
    </source>
</evidence>
<feature type="compositionally biased region" description="Polar residues" evidence="1">
    <location>
        <begin position="259"/>
        <end position="289"/>
    </location>
</feature>